<evidence type="ECO:0000256" key="1">
    <source>
        <dbReference type="SAM" id="SignalP"/>
    </source>
</evidence>
<dbReference type="InParanoid" id="A0A0H2RMG4"/>
<reference evidence="2 3" key="1">
    <citation type="submission" date="2015-04" db="EMBL/GenBank/DDBJ databases">
        <title>Complete genome sequence of Schizopora paradoxa KUC8140, a cosmopolitan wood degrader in East Asia.</title>
        <authorList>
            <consortium name="DOE Joint Genome Institute"/>
            <person name="Min B."/>
            <person name="Park H."/>
            <person name="Jang Y."/>
            <person name="Kim J.-J."/>
            <person name="Kim K.H."/>
            <person name="Pangilinan J."/>
            <person name="Lipzen A."/>
            <person name="Riley R."/>
            <person name="Grigoriev I.V."/>
            <person name="Spatafora J.W."/>
            <person name="Choi I.-G."/>
        </authorList>
    </citation>
    <scope>NUCLEOTIDE SEQUENCE [LARGE SCALE GENOMIC DNA]</scope>
    <source>
        <strain evidence="2 3">KUC8140</strain>
    </source>
</reference>
<feature type="signal peptide" evidence="1">
    <location>
        <begin position="1"/>
        <end position="22"/>
    </location>
</feature>
<name>A0A0H2RMG4_9AGAM</name>
<sequence>MPRPGVMLSLSKLFLNLQTCFTDRMGHALWKWRLKPLLDLLRQLPTLEDLALEFHENSTFIHDDMSSTNDTLTVTTPSLKTVSLHWHAMTNCDVVYLHTYVPSLFKLLELENVKTFQFIIYSQEELNDYGGVEELPLFLDEHFEFFLGEHGRFPRLESFHLNFYSKDIHFFRLPASLLQNIKHLSLNINVSVDLKEHSLLIENENDTTFLPLPHLQTLTLINCDDIRIDSVRSIINAVKAGGNWENFQQLVVDDCRYLSQSWVTSKLQDMVGPGKLTVYPLTRIF</sequence>
<feature type="chain" id="PRO_5005201636" description="F-box domain-containing protein" evidence="1">
    <location>
        <begin position="23"/>
        <end position="285"/>
    </location>
</feature>
<gene>
    <name evidence="2" type="ORF">SCHPADRAFT_910599</name>
</gene>
<evidence type="ECO:0000313" key="3">
    <source>
        <dbReference type="Proteomes" id="UP000053477"/>
    </source>
</evidence>
<keyword evidence="1" id="KW-0732">Signal</keyword>
<organism evidence="2 3">
    <name type="scientific">Schizopora paradoxa</name>
    <dbReference type="NCBI Taxonomy" id="27342"/>
    <lineage>
        <taxon>Eukaryota</taxon>
        <taxon>Fungi</taxon>
        <taxon>Dikarya</taxon>
        <taxon>Basidiomycota</taxon>
        <taxon>Agaricomycotina</taxon>
        <taxon>Agaricomycetes</taxon>
        <taxon>Hymenochaetales</taxon>
        <taxon>Schizoporaceae</taxon>
        <taxon>Schizopora</taxon>
    </lineage>
</organism>
<keyword evidence="3" id="KW-1185">Reference proteome</keyword>
<dbReference type="AlphaFoldDB" id="A0A0H2RMG4"/>
<dbReference type="SUPFAM" id="SSF52047">
    <property type="entry name" value="RNI-like"/>
    <property type="match status" value="1"/>
</dbReference>
<dbReference type="InterPro" id="IPR032675">
    <property type="entry name" value="LRR_dom_sf"/>
</dbReference>
<dbReference type="Gene3D" id="3.80.10.10">
    <property type="entry name" value="Ribonuclease Inhibitor"/>
    <property type="match status" value="1"/>
</dbReference>
<dbReference type="Proteomes" id="UP000053477">
    <property type="component" value="Unassembled WGS sequence"/>
</dbReference>
<accession>A0A0H2RMG4</accession>
<evidence type="ECO:0008006" key="4">
    <source>
        <dbReference type="Google" id="ProtNLM"/>
    </source>
</evidence>
<protein>
    <recommendedName>
        <fullName evidence="4">F-box domain-containing protein</fullName>
    </recommendedName>
</protein>
<proteinExistence type="predicted"/>
<dbReference type="EMBL" id="KQ086245">
    <property type="protein sequence ID" value="KLO06021.1"/>
    <property type="molecule type" value="Genomic_DNA"/>
</dbReference>
<evidence type="ECO:0000313" key="2">
    <source>
        <dbReference type="EMBL" id="KLO06021.1"/>
    </source>
</evidence>